<feature type="non-terminal residue" evidence="2">
    <location>
        <position position="181"/>
    </location>
</feature>
<comment type="caution">
    <text evidence="2">The sequence shown here is derived from an EMBL/GenBank/DDBJ whole genome shotgun (WGS) entry which is preliminary data.</text>
</comment>
<dbReference type="Proteomes" id="UP001152795">
    <property type="component" value="Unassembled WGS sequence"/>
</dbReference>
<evidence type="ECO:0000313" key="2">
    <source>
        <dbReference type="EMBL" id="CAB3997254.1"/>
    </source>
</evidence>
<feature type="compositionally biased region" description="Polar residues" evidence="1">
    <location>
        <begin position="132"/>
        <end position="143"/>
    </location>
</feature>
<organism evidence="2 3">
    <name type="scientific">Paramuricea clavata</name>
    <name type="common">Red gorgonian</name>
    <name type="synonym">Violescent sea-whip</name>
    <dbReference type="NCBI Taxonomy" id="317549"/>
    <lineage>
        <taxon>Eukaryota</taxon>
        <taxon>Metazoa</taxon>
        <taxon>Cnidaria</taxon>
        <taxon>Anthozoa</taxon>
        <taxon>Octocorallia</taxon>
        <taxon>Malacalcyonacea</taxon>
        <taxon>Plexauridae</taxon>
        <taxon>Paramuricea</taxon>
    </lineage>
</organism>
<dbReference type="EMBL" id="CACRXK020003058">
    <property type="protein sequence ID" value="CAB3997254.1"/>
    <property type="molecule type" value="Genomic_DNA"/>
</dbReference>
<proteinExistence type="predicted"/>
<name>A0A7D9E0I8_PARCT</name>
<gene>
    <name evidence="2" type="ORF">PACLA_8A039506</name>
</gene>
<feature type="region of interest" description="Disordered" evidence="1">
    <location>
        <begin position="124"/>
        <end position="143"/>
    </location>
</feature>
<accession>A0A7D9E0I8</accession>
<keyword evidence="3" id="KW-1185">Reference proteome</keyword>
<evidence type="ECO:0000256" key="1">
    <source>
        <dbReference type="SAM" id="MobiDB-lite"/>
    </source>
</evidence>
<protein>
    <submittedName>
        <fullName evidence="2">Uncharacterized protein</fullName>
    </submittedName>
</protein>
<dbReference type="AlphaFoldDB" id="A0A7D9E0I8"/>
<sequence>MWKSIKALNQHKQTCEATVWHVSPGGAYKVSQTIFDLLADEGENKEENKEVMKVVSGKDNEQNTEEQMIEEMVGCLVGPNSKVYNIMFELNSGLSCAYHMCCLLGIEDACGDDEDDANKDKVIEEPARCGPSSAQTPRQTNGVLDGATSSWLQLWYHEKEKSLIREVEARAKGKESKPCKK</sequence>
<evidence type="ECO:0000313" key="3">
    <source>
        <dbReference type="Proteomes" id="UP001152795"/>
    </source>
</evidence>
<reference evidence="2" key="1">
    <citation type="submission" date="2020-04" db="EMBL/GenBank/DDBJ databases">
        <authorList>
            <person name="Alioto T."/>
            <person name="Alioto T."/>
            <person name="Gomez Garrido J."/>
        </authorList>
    </citation>
    <scope>NUCLEOTIDE SEQUENCE</scope>
    <source>
        <strain evidence="2">A484AB</strain>
    </source>
</reference>
<dbReference type="OrthoDB" id="2160826at2759"/>